<sequence>MQNNAPFIIYDAAAGSGKTFTLVKEYLTLLLKSNKPHYYQQLLALTFTNKAVAEMKQRIIENLEELAKKSSLTKVPDMLLAIAQETGIDIKVLHEQAKKALKHILHNYAAFTVETIDSFNHRIIRTFARDLKLPTNFEVVLDTEALLTEAVDRLISKTGIDEAITKVLIDYTLEKADDDKSWDISKDIFKASKLLNNENDEPHIAKLKDKNLKDFGNFKTTLQKARLKTENEITNKANALLEMLHGYGIDQSHFSGGYFYKHFDKLATGDFNVSFGTKWQDNIVDKPLYAISKSKNFPEIAATLDSIAPQLNDAFLETKDLVFRLSLIQNILKNLTPLSVINLVNNEVNAIKEEQSLVPISQFNRLIREEIKGQPAPFIYERLGEKYQHFFIDEFQDTSVMQWENMIPLIDNSLSQAVEKNDGSLLLVGDVKQSIYRWRGGNPEQFLNMIQGATSFSGAIPHVENLPRNWRSRKNIIEFNNDFFTFASQYLSNESHASLYVTGNQQETNKNGNGYVQLSFVSKGNKEEKDIDYGEKTLETINKLQENGYDLKDICVLTRSKKDGIALSSFLMESGIDVISSETLLLQHSPLVKCVFNVLTLSQNSQNIESGLMVLDFLHEHLNIQEEKHTFFTSYTNAASSFSEILNNHGITFNLEFLNEVSLYEAAEYIVSALNLTEKADAYLYGFMDVIFEYTQQPLADTSGFMDLWENKKEKAAISIGDDTNGVQFMTVHKSKGLEFPIVIFPYADVNLYYEREAKTWLPIPNGLETEFDEAFINFNADVANYSEAGQIIYNDRRSTLELDNYNILYVTLTRAVEQLYIFTEEVSSMKDGVKTFNHLFKEFLLSKGMFDESKSLYEFGTFQKKEIAKKQSTDVIAKSPAYISSLPAEHNLHIITSQATLWNEALSKAILQGNLFHDTMELIKHKGDEIDVFEIMESRKTVAPEILELLKKTVNEVMSHPDLKHLFNNNAIVENERDIITKDGFLLRPDRLNFNHSKKEVSIIDYKTGIPDYAHEDQINGYAIALIDMGFKISEKILVYTNDAIIVNKV</sequence>
<protein>
    <recommendedName>
        <fullName evidence="7">DNA 3'-5' helicase</fullName>
        <ecNumber evidence="7">5.6.2.4</ecNumber>
    </recommendedName>
</protein>
<comment type="catalytic activity">
    <reaction evidence="6">
        <text>Couples ATP hydrolysis with the unwinding of duplex DNA by translocating in the 3'-5' direction.</text>
        <dbReference type="EC" id="5.6.2.4"/>
    </reaction>
</comment>
<reference evidence="11 12" key="1">
    <citation type="submission" date="2019-08" db="EMBL/GenBank/DDBJ databases">
        <title>Ulvibacter marinistellae sp. nov., isolated from a starfish, Patiria pectinifera.</title>
        <authorList>
            <person name="Kawano K."/>
            <person name="Ushijima N."/>
            <person name="Kihara M."/>
            <person name="Itoh H."/>
        </authorList>
    </citation>
    <scope>NUCLEOTIDE SEQUENCE [LARGE SCALE GENOMIC DNA]</scope>
    <source>
        <strain evidence="11 12">KK4</strain>
    </source>
</reference>
<dbReference type="OrthoDB" id="9810135at2"/>
<dbReference type="Pfam" id="PF13361">
    <property type="entry name" value="UvrD_C"/>
    <property type="match status" value="2"/>
</dbReference>
<dbReference type="Pfam" id="PF00580">
    <property type="entry name" value="UvrD-helicase"/>
    <property type="match status" value="1"/>
</dbReference>
<dbReference type="GO" id="GO:0043138">
    <property type="term" value="F:3'-5' DNA helicase activity"/>
    <property type="evidence" value="ECO:0007669"/>
    <property type="project" value="UniProtKB-EC"/>
</dbReference>
<evidence type="ECO:0000256" key="4">
    <source>
        <dbReference type="ARBA" id="ARBA00022840"/>
    </source>
</evidence>
<dbReference type="SUPFAM" id="SSF52540">
    <property type="entry name" value="P-loop containing nucleoside triphosphate hydrolases"/>
    <property type="match status" value="1"/>
</dbReference>
<dbReference type="GO" id="GO:0005829">
    <property type="term" value="C:cytosol"/>
    <property type="evidence" value="ECO:0007669"/>
    <property type="project" value="TreeGrafter"/>
</dbReference>
<keyword evidence="5" id="KW-0413">Isomerase</keyword>
<keyword evidence="4 9" id="KW-0067">ATP-binding</keyword>
<dbReference type="InterPro" id="IPR014016">
    <property type="entry name" value="UvrD-like_ATP-bd"/>
</dbReference>
<dbReference type="InterPro" id="IPR027417">
    <property type="entry name" value="P-loop_NTPase"/>
</dbReference>
<feature type="domain" description="UvrD-like helicase ATP-binding" evidence="10">
    <location>
        <begin position="1"/>
        <end position="473"/>
    </location>
</feature>
<evidence type="ECO:0000256" key="5">
    <source>
        <dbReference type="ARBA" id="ARBA00023235"/>
    </source>
</evidence>
<evidence type="ECO:0000256" key="1">
    <source>
        <dbReference type="ARBA" id="ARBA00022741"/>
    </source>
</evidence>
<evidence type="ECO:0000256" key="2">
    <source>
        <dbReference type="ARBA" id="ARBA00022801"/>
    </source>
</evidence>
<feature type="binding site" evidence="9">
    <location>
        <begin position="12"/>
        <end position="19"/>
    </location>
    <ligand>
        <name>ATP</name>
        <dbReference type="ChEBI" id="CHEBI:30616"/>
    </ligand>
</feature>
<dbReference type="GO" id="GO:0000725">
    <property type="term" value="P:recombinational repair"/>
    <property type="evidence" value="ECO:0007669"/>
    <property type="project" value="TreeGrafter"/>
</dbReference>
<proteinExistence type="predicted"/>
<name>A0A5J4FSF3_9FLAO</name>
<keyword evidence="12" id="KW-1185">Reference proteome</keyword>
<evidence type="ECO:0000256" key="8">
    <source>
        <dbReference type="ARBA" id="ARBA00048988"/>
    </source>
</evidence>
<keyword evidence="2 9" id="KW-0378">Hydrolase</keyword>
<evidence type="ECO:0000313" key="11">
    <source>
        <dbReference type="EMBL" id="GEQ84957.1"/>
    </source>
</evidence>
<evidence type="ECO:0000313" key="12">
    <source>
        <dbReference type="Proteomes" id="UP000326994"/>
    </source>
</evidence>
<dbReference type="InterPro" id="IPR014017">
    <property type="entry name" value="DNA_helicase_UvrD-like_C"/>
</dbReference>
<evidence type="ECO:0000259" key="10">
    <source>
        <dbReference type="PROSITE" id="PS51198"/>
    </source>
</evidence>
<comment type="catalytic activity">
    <reaction evidence="8">
        <text>ATP + H2O = ADP + phosphate + H(+)</text>
        <dbReference type="Rhea" id="RHEA:13065"/>
        <dbReference type="ChEBI" id="CHEBI:15377"/>
        <dbReference type="ChEBI" id="CHEBI:15378"/>
        <dbReference type="ChEBI" id="CHEBI:30616"/>
        <dbReference type="ChEBI" id="CHEBI:43474"/>
        <dbReference type="ChEBI" id="CHEBI:456216"/>
        <dbReference type="EC" id="5.6.2.4"/>
    </reaction>
</comment>
<evidence type="ECO:0000256" key="9">
    <source>
        <dbReference type="PROSITE-ProRule" id="PRU00560"/>
    </source>
</evidence>
<comment type="caution">
    <text evidence="11">The sequence shown here is derived from an EMBL/GenBank/DDBJ whole genome shotgun (WGS) entry which is preliminary data.</text>
</comment>
<keyword evidence="1 9" id="KW-0547">Nucleotide-binding</keyword>
<dbReference type="Proteomes" id="UP000326994">
    <property type="component" value="Unassembled WGS sequence"/>
</dbReference>
<dbReference type="AlphaFoldDB" id="A0A5J4FSF3"/>
<dbReference type="GO" id="GO:0016887">
    <property type="term" value="F:ATP hydrolysis activity"/>
    <property type="evidence" value="ECO:0007669"/>
    <property type="project" value="RHEA"/>
</dbReference>
<gene>
    <name evidence="11" type="ORF">ULMS_04650</name>
</gene>
<accession>A0A5J4FSF3</accession>
<dbReference type="EC" id="5.6.2.4" evidence="7"/>
<dbReference type="PANTHER" id="PTHR11070:SF67">
    <property type="entry name" value="DNA 3'-5' HELICASE"/>
    <property type="match status" value="1"/>
</dbReference>
<dbReference type="PROSITE" id="PS51198">
    <property type="entry name" value="UVRD_HELICASE_ATP_BIND"/>
    <property type="match status" value="1"/>
</dbReference>
<dbReference type="Gene3D" id="3.40.50.300">
    <property type="entry name" value="P-loop containing nucleotide triphosphate hydrolases"/>
    <property type="match status" value="3"/>
</dbReference>
<dbReference type="PANTHER" id="PTHR11070">
    <property type="entry name" value="UVRD / RECB / PCRA DNA HELICASE FAMILY MEMBER"/>
    <property type="match status" value="1"/>
</dbReference>
<dbReference type="Gene3D" id="1.10.3170.10">
    <property type="entry name" value="Recbcd, chain B, domain 2"/>
    <property type="match status" value="1"/>
</dbReference>
<keyword evidence="3 9" id="KW-0347">Helicase</keyword>
<dbReference type="RefSeq" id="WP_151892897.1">
    <property type="nucleotide sequence ID" value="NZ_BKCF01000001.1"/>
</dbReference>
<evidence type="ECO:0000256" key="7">
    <source>
        <dbReference type="ARBA" id="ARBA00034808"/>
    </source>
</evidence>
<dbReference type="GO" id="GO:0003677">
    <property type="term" value="F:DNA binding"/>
    <property type="evidence" value="ECO:0007669"/>
    <property type="project" value="InterPro"/>
</dbReference>
<dbReference type="GO" id="GO:0005524">
    <property type="term" value="F:ATP binding"/>
    <property type="evidence" value="ECO:0007669"/>
    <property type="project" value="UniProtKB-UniRule"/>
</dbReference>
<evidence type="ECO:0000256" key="6">
    <source>
        <dbReference type="ARBA" id="ARBA00034617"/>
    </source>
</evidence>
<dbReference type="EMBL" id="BKCF01000001">
    <property type="protein sequence ID" value="GEQ84957.1"/>
    <property type="molecule type" value="Genomic_DNA"/>
</dbReference>
<organism evidence="11 12">
    <name type="scientific">Patiriisocius marinistellae</name>
    <dbReference type="NCBI Taxonomy" id="2494560"/>
    <lineage>
        <taxon>Bacteria</taxon>
        <taxon>Pseudomonadati</taxon>
        <taxon>Bacteroidota</taxon>
        <taxon>Flavobacteriia</taxon>
        <taxon>Flavobacteriales</taxon>
        <taxon>Flavobacteriaceae</taxon>
        <taxon>Patiriisocius</taxon>
    </lineage>
</organism>
<evidence type="ECO:0000256" key="3">
    <source>
        <dbReference type="ARBA" id="ARBA00022806"/>
    </source>
</evidence>
<dbReference type="InterPro" id="IPR000212">
    <property type="entry name" value="DNA_helicase_UvrD/REP"/>
</dbReference>